<dbReference type="PROSITE" id="PS00463">
    <property type="entry name" value="ZN2_CY6_FUNGAL_1"/>
    <property type="match status" value="1"/>
</dbReference>
<evidence type="ECO:0000256" key="7">
    <source>
        <dbReference type="SAM" id="Coils"/>
    </source>
</evidence>
<dbReference type="PANTHER" id="PTHR31944:SF131">
    <property type="entry name" value="HEME-RESPONSIVE ZINC FINGER TRANSCRIPTION FACTOR HAP1"/>
    <property type="match status" value="1"/>
</dbReference>
<evidence type="ECO:0000256" key="8">
    <source>
        <dbReference type="SAM" id="MobiDB-lite"/>
    </source>
</evidence>
<evidence type="ECO:0000256" key="6">
    <source>
        <dbReference type="ARBA" id="ARBA00023242"/>
    </source>
</evidence>
<gene>
    <name evidence="11" type="ORF">BDY17DRAFT_304790</name>
</gene>
<keyword evidence="4" id="KW-0238">DNA-binding</keyword>
<dbReference type="GO" id="GO:0006351">
    <property type="term" value="P:DNA-templated transcription"/>
    <property type="evidence" value="ECO:0007669"/>
    <property type="project" value="InterPro"/>
</dbReference>
<name>A0A6A6PGX2_9PEZI</name>
<dbReference type="GO" id="GO:0008270">
    <property type="term" value="F:zinc ion binding"/>
    <property type="evidence" value="ECO:0007669"/>
    <property type="project" value="InterPro"/>
</dbReference>
<dbReference type="CDD" id="cd12148">
    <property type="entry name" value="fungal_TF_MHR"/>
    <property type="match status" value="1"/>
</dbReference>
<feature type="region of interest" description="Disordered" evidence="8">
    <location>
        <begin position="144"/>
        <end position="168"/>
    </location>
</feature>
<protein>
    <recommendedName>
        <fullName evidence="13">Zn(2)-C6 fungal-type domain-containing protein</fullName>
    </recommendedName>
</protein>
<keyword evidence="2" id="KW-0862">Zinc</keyword>
<dbReference type="InterPro" id="IPR051430">
    <property type="entry name" value="Fungal_TF_Env_Response"/>
</dbReference>
<dbReference type="GO" id="GO:0030170">
    <property type="term" value="F:pyridoxal phosphate binding"/>
    <property type="evidence" value="ECO:0007669"/>
    <property type="project" value="InterPro"/>
</dbReference>
<evidence type="ECO:0000313" key="11">
    <source>
        <dbReference type="EMBL" id="KAF2478981.1"/>
    </source>
</evidence>
<evidence type="ECO:0000256" key="4">
    <source>
        <dbReference type="ARBA" id="ARBA00023125"/>
    </source>
</evidence>
<evidence type="ECO:0000256" key="1">
    <source>
        <dbReference type="ARBA" id="ARBA00022723"/>
    </source>
</evidence>
<feature type="domain" description="MOSC" evidence="10">
    <location>
        <begin position="641"/>
        <end position="744"/>
    </location>
</feature>
<feature type="compositionally biased region" description="Polar residues" evidence="8">
    <location>
        <begin position="1"/>
        <end position="14"/>
    </location>
</feature>
<accession>A0A6A6PGX2</accession>
<keyword evidence="12" id="KW-1185">Reference proteome</keyword>
<keyword evidence="1" id="KW-0479">Metal-binding</keyword>
<dbReference type="SMART" id="SM00066">
    <property type="entry name" value="GAL4"/>
    <property type="match status" value="1"/>
</dbReference>
<reference evidence="11" key="1">
    <citation type="journal article" date="2020" name="Stud. Mycol.">
        <title>101 Dothideomycetes genomes: a test case for predicting lifestyles and emergence of pathogens.</title>
        <authorList>
            <person name="Haridas S."/>
            <person name="Albert R."/>
            <person name="Binder M."/>
            <person name="Bloem J."/>
            <person name="Labutti K."/>
            <person name="Salamov A."/>
            <person name="Andreopoulos B."/>
            <person name="Baker S."/>
            <person name="Barry K."/>
            <person name="Bills G."/>
            <person name="Bluhm B."/>
            <person name="Cannon C."/>
            <person name="Castanera R."/>
            <person name="Culley D."/>
            <person name="Daum C."/>
            <person name="Ezra D."/>
            <person name="Gonzalez J."/>
            <person name="Henrissat B."/>
            <person name="Kuo A."/>
            <person name="Liang C."/>
            <person name="Lipzen A."/>
            <person name="Lutzoni F."/>
            <person name="Magnuson J."/>
            <person name="Mondo S."/>
            <person name="Nolan M."/>
            <person name="Ohm R."/>
            <person name="Pangilinan J."/>
            <person name="Park H.-J."/>
            <person name="Ramirez L."/>
            <person name="Alfaro M."/>
            <person name="Sun H."/>
            <person name="Tritt A."/>
            <person name="Yoshinaga Y."/>
            <person name="Zwiers L.-H."/>
            <person name="Turgeon B."/>
            <person name="Goodwin S."/>
            <person name="Spatafora J."/>
            <person name="Crous P."/>
            <person name="Grigoriev I."/>
        </authorList>
    </citation>
    <scope>NUCLEOTIDE SEQUENCE</scope>
    <source>
        <strain evidence="11">CBS 113389</strain>
    </source>
</reference>
<keyword evidence="7" id="KW-0175">Coiled coil</keyword>
<dbReference type="EMBL" id="MU001642">
    <property type="protein sequence ID" value="KAF2478981.1"/>
    <property type="molecule type" value="Genomic_DNA"/>
</dbReference>
<evidence type="ECO:0008006" key="13">
    <source>
        <dbReference type="Google" id="ProtNLM"/>
    </source>
</evidence>
<feature type="domain" description="Zn(2)-C6 fungal-type" evidence="9">
    <location>
        <begin position="35"/>
        <end position="67"/>
    </location>
</feature>
<proteinExistence type="predicted"/>
<evidence type="ECO:0000256" key="3">
    <source>
        <dbReference type="ARBA" id="ARBA00023015"/>
    </source>
</evidence>
<dbReference type="PROSITE" id="PS51340">
    <property type="entry name" value="MOSC"/>
    <property type="match status" value="1"/>
</dbReference>
<dbReference type="CDD" id="cd00067">
    <property type="entry name" value="GAL4"/>
    <property type="match status" value="1"/>
</dbReference>
<dbReference type="RefSeq" id="XP_033585551.1">
    <property type="nucleotide sequence ID" value="XM_033734771.1"/>
</dbReference>
<evidence type="ECO:0000259" key="9">
    <source>
        <dbReference type="PROSITE" id="PS50048"/>
    </source>
</evidence>
<feature type="region of interest" description="Disordered" evidence="8">
    <location>
        <begin position="1"/>
        <end position="31"/>
    </location>
</feature>
<dbReference type="InterPro" id="IPR036864">
    <property type="entry name" value="Zn2-C6_fun-type_DNA-bd_sf"/>
</dbReference>
<dbReference type="GO" id="GO:0005634">
    <property type="term" value="C:nucleus"/>
    <property type="evidence" value="ECO:0007669"/>
    <property type="project" value="TreeGrafter"/>
</dbReference>
<dbReference type="InterPro" id="IPR001138">
    <property type="entry name" value="Zn2Cys6_DnaBD"/>
</dbReference>
<dbReference type="SUPFAM" id="SSF57701">
    <property type="entry name" value="Zn2/Cys6 DNA-binding domain"/>
    <property type="match status" value="1"/>
</dbReference>
<evidence type="ECO:0000256" key="2">
    <source>
        <dbReference type="ARBA" id="ARBA00022833"/>
    </source>
</evidence>
<evidence type="ECO:0000313" key="12">
    <source>
        <dbReference type="Proteomes" id="UP000799767"/>
    </source>
</evidence>
<evidence type="ECO:0000256" key="5">
    <source>
        <dbReference type="ARBA" id="ARBA00023163"/>
    </source>
</evidence>
<dbReference type="Proteomes" id="UP000799767">
    <property type="component" value="Unassembled WGS sequence"/>
</dbReference>
<organism evidence="11 12">
    <name type="scientific">Neohortaea acidophila</name>
    <dbReference type="NCBI Taxonomy" id="245834"/>
    <lineage>
        <taxon>Eukaryota</taxon>
        <taxon>Fungi</taxon>
        <taxon>Dikarya</taxon>
        <taxon>Ascomycota</taxon>
        <taxon>Pezizomycotina</taxon>
        <taxon>Dothideomycetes</taxon>
        <taxon>Dothideomycetidae</taxon>
        <taxon>Mycosphaerellales</taxon>
        <taxon>Teratosphaeriaceae</taxon>
        <taxon>Neohortaea</taxon>
    </lineage>
</organism>
<dbReference type="Gene3D" id="4.10.240.10">
    <property type="entry name" value="Zn(2)-C6 fungal-type DNA-binding domain"/>
    <property type="match status" value="1"/>
</dbReference>
<dbReference type="GO" id="GO:0003824">
    <property type="term" value="F:catalytic activity"/>
    <property type="evidence" value="ECO:0007669"/>
    <property type="project" value="InterPro"/>
</dbReference>
<dbReference type="GeneID" id="54475773"/>
<dbReference type="GO" id="GO:0000978">
    <property type="term" value="F:RNA polymerase II cis-regulatory region sequence-specific DNA binding"/>
    <property type="evidence" value="ECO:0007669"/>
    <property type="project" value="TreeGrafter"/>
</dbReference>
<sequence>MSDASPMTTTSSGRRLTPPFPGLQGESKRRRKVRTCTECRRRKLACDQATPVCGRCLRAGHTAACQYYDDLTFIPMQTATPATEDSPEPAHFHNARAATDHSQTLSSATLATKVEQQHRRIAQLEEALNRMGENMDRLLVAQSETSTQEFPRRVSVPPASAHPAEPEPKSILLKGSSFKTRFYGVSFPESLIAHIPKLSNLSKEIVGNFPILLRLRQDVREIEGRTREMTPMRLPVEKTDLLALLPAQHETDQLVQLYLENFEYVYHVLHLPSFLSDYRKMWANLDDADAHLVALVLLMVAISQCLRKTGPWMYTGKRSAGKSLALSIIQLCEYWLGAQRQKRVTIFDFQIRILLCLARNVNGTQFKRSWIHVGTLLRYCMAAGLHKDPELLSEKKPTSMLEKEMRRRLWTAVLELELQTSFTRGMISAPLSPNYDYITPININDDDMTSATQSRPMSRPIREFTGISYLVVANMSLHLRMSVHSILNDEQQAVTFDMAKHYTEQLEAHLDEIPPWSEKAADVPRTLLLLSLCNTLLALHDRHIRQAATEVERKFSKTVIIDTVAKILNAQRRLLDSGCHAVQLLSQDHLRATLSACHTLSWTRPSSFSRIDDNLLDIADCIAMDTVEILTDKVERLGGGQQQLWIAVVASALVKIERTPADKATHMQQAVDRMTAVYYKILACQQPSAMAAPKMKLIQAVNGVSQPSSTLPPEMGGYGENALTLSDIETMPEWAFDEWSLELS</sequence>
<dbReference type="InterPro" id="IPR005302">
    <property type="entry name" value="MoCF_Sase_C"/>
</dbReference>
<dbReference type="AlphaFoldDB" id="A0A6A6PGX2"/>
<dbReference type="PROSITE" id="PS50048">
    <property type="entry name" value="ZN2_CY6_FUNGAL_2"/>
    <property type="match status" value="1"/>
</dbReference>
<feature type="compositionally biased region" description="Low complexity" evidence="8">
    <location>
        <begin position="154"/>
        <end position="163"/>
    </location>
</feature>
<keyword evidence="3" id="KW-0805">Transcription regulation</keyword>
<feature type="coiled-coil region" evidence="7">
    <location>
        <begin position="107"/>
        <end position="141"/>
    </location>
</feature>
<dbReference type="InterPro" id="IPR007219">
    <property type="entry name" value="XnlR_reg_dom"/>
</dbReference>
<keyword evidence="6" id="KW-0539">Nucleus</keyword>
<dbReference type="PANTHER" id="PTHR31944">
    <property type="entry name" value="HEME-RESPONSIVE ZINC FINGER TRANSCRIPTION FACTOR HAP1"/>
    <property type="match status" value="1"/>
</dbReference>
<dbReference type="Pfam" id="PF04082">
    <property type="entry name" value="Fungal_trans"/>
    <property type="match status" value="1"/>
</dbReference>
<keyword evidence="5" id="KW-0804">Transcription</keyword>
<evidence type="ECO:0000259" key="10">
    <source>
        <dbReference type="PROSITE" id="PS51340"/>
    </source>
</evidence>
<dbReference type="OrthoDB" id="4236860at2759"/>
<dbReference type="GO" id="GO:0030151">
    <property type="term" value="F:molybdenum ion binding"/>
    <property type="evidence" value="ECO:0007669"/>
    <property type="project" value="InterPro"/>
</dbReference>
<dbReference type="GO" id="GO:0001228">
    <property type="term" value="F:DNA-binding transcription activator activity, RNA polymerase II-specific"/>
    <property type="evidence" value="ECO:0007669"/>
    <property type="project" value="TreeGrafter"/>
</dbReference>
<dbReference type="Pfam" id="PF00172">
    <property type="entry name" value="Zn_clus"/>
    <property type="match status" value="1"/>
</dbReference>